<organism evidence="1 2">
    <name type="scientific">Anopheles albimanus</name>
    <name type="common">New world malaria mosquito</name>
    <dbReference type="NCBI Taxonomy" id="7167"/>
    <lineage>
        <taxon>Eukaryota</taxon>
        <taxon>Metazoa</taxon>
        <taxon>Ecdysozoa</taxon>
        <taxon>Arthropoda</taxon>
        <taxon>Hexapoda</taxon>
        <taxon>Insecta</taxon>
        <taxon>Pterygota</taxon>
        <taxon>Neoptera</taxon>
        <taxon>Endopterygota</taxon>
        <taxon>Diptera</taxon>
        <taxon>Nematocera</taxon>
        <taxon>Culicoidea</taxon>
        <taxon>Culicidae</taxon>
        <taxon>Anophelinae</taxon>
        <taxon>Anopheles</taxon>
    </lineage>
</organism>
<dbReference type="Proteomes" id="UP000069272">
    <property type="component" value="Chromosome 3R"/>
</dbReference>
<sequence>MAIRWIGHCERVIYITQNPLGPIPESISTLYYNLLKKIIVYRTPTFEKALDKLMGLQSWLNPLPDLVIVESLDMLLTAGSESALTDPVGNNDWLALRQSLFLACLADTVRVLGAKLKGDCYSITTNI</sequence>
<reference evidence="1" key="2">
    <citation type="submission" date="2022-08" db="UniProtKB">
        <authorList>
            <consortium name="EnsemblMetazoa"/>
        </authorList>
    </citation>
    <scope>IDENTIFICATION</scope>
    <source>
        <strain evidence="1">STECLA/ALBI9_A</strain>
    </source>
</reference>
<reference evidence="1 2" key="1">
    <citation type="journal article" date="2017" name="G3 (Bethesda)">
        <title>The Physical Genome Mapping of Anopheles albimanus Corrected Scaffold Misassemblies and Identified Interarm Rearrangements in Genus Anopheles.</title>
        <authorList>
            <person name="Artemov G.N."/>
            <person name="Peery A.N."/>
            <person name="Jiang X."/>
            <person name="Tu Z."/>
            <person name="Stegniy V.N."/>
            <person name="Sharakhova M.V."/>
            <person name="Sharakhov I.V."/>
        </authorList>
    </citation>
    <scope>NUCLEOTIDE SEQUENCE [LARGE SCALE GENOMIC DNA]</scope>
    <source>
        <strain evidence="1 2">ALBI9_A</strain>
    </source>
</reference>
<dbReference type="AlphaFoldDB" id="A0A182FM53"/>
<evidence type="ECO:0000313" key="2">
    <source>
        <dbReference type="Proteomes" id="UP000069272"/>
    </source>
</evidence>
<accession>A0A182FM53</accession>
<dbReference type="VEuPathDB" id="VectorBase:AALB20_034205"/>
<protein>
    <submittedName>
        <fullName evidence="1">Uncharacterized protein</fullName>
    </submittedName>
</protein>
<evidence type="ECO:0000313" key="1">
    <source>
        <dbReference type="EnsemblMetazoa" id="AALB007612-PA"/>
    </source>
</evidence>
<name>A0A182FM53_ANOAL</name>
<dbReference type="VEuPathDB" id="VectorBase:AALB007612"/>
<dbReference type="EnsemblMetazoa" id="AALB007612-RA">
    <property type="protein sequence ID" value="AALB007612-PA"/>
    <property type="gene ID" value="AALB007612"/>
</dbReference>
<keyword evidence="2" id="KW-1185">Reference proteome</keyword>
<dbReference type="STRING" id="7167.A0A182FM53"/>
<proteinExistence type="predicted"/>